<proteinExistence type="predicted"/>
<comment type="caution">
    <text evidence="6">The sequence shown here is derived from an EMBL/GenBank/DDBJ whole genome shotgun (WGS) entry which is preliminary data.</text>
</comment>
<evidence type="ECO:0000313" key="6">
    <source>
        <dbReference type="EMBL" id="HIZ75500.1"/>
    </source>
</evidence>
<keyword evidence="2 5" id="KW-0812">Transmembrane</keyword>
<dbReference type="AlphaFoldDB" id="A0A9D2K1E4"/>
<evidence type="ECO:0000256" key="1">
    <source>
        <dbReference type="ARBA" id="ARBA00004141"/>
    </source>
</evidence>
<protein>
    <submittedName>
        <fullName evidence="6">ABC transporter permease</fullName>
    </submittedName>
</protein>
<name>A0A9D2K1E4_9FIRM</name>
<gene>
    <name evidence="6" type="ORF">H9723_09745</name>
</gene>
<evidence type="ECO:0000256" key="5">
    <source>
        <dbReference type="SAM" id="Phobius"/>
    </source>
</evidence>
<feature type="transmembrane region" description="Helical" evidence="5">
    <location>
        <begin position="37"/>
        <end position="57"/>
    </location>
</feature>
<evidence type="ECO:0000313" key="7">
    <source>
        <dbReference type="Proteomes" id="UP000824116"/>
    </source>
</evidence>
<evidence type="ECO:0000256" key="2">
    <source>
        <dbReference type="ARBA" id="ARBA00022692"/>
    </source>
</evidence>
<organism evidence="6 7">
    <name type="scientific">Candidatus Mediterraneibacter stercoravium</name>
    <dbReference type="NCBI Taxonomy" id="2838685"/>
    <lineage>
        <taxon>Bacteria</taxon>
        <taxon>Bacillati</taxon>
        <taxon>Bacillota</taxon>
        <taxon>Clostridia</taxon>
        <taxon>Lachnospirales</taxon>
        <taxon>Lachnospiraceae</taxon>
        <taxon>Mediterraneibacter</taxon>
    </lineage>
</organism>
<dbReference type="EMBL" id="DXAY01000229">
    <property type="protein sequence ID" value="HIZ75500.1"/>
    <property type="molecule type" value="Genomic_DNA"/>
</dbReference>
<dbReference type="GO" id="GO:0016020">
    <property type="term" value="C:membrane"/>
    <property type="evidence" value="ECO:0007669"/>
    <property type="project" value="UniProtKB-SubCell"/>
</dbReference>
<evidence type="ECO:0000256" key="3">
    <source>
        <dbReference type="ARBA" id="ARBA00022989"/>
    </source>
</evidence>
<dbReference type="PANTHER" id="PTHR31746">
    <property type="entry name" value="TRANSMEMBRANE PROTEIN 229 FAMILY MEMBER"/>
    <property type="match status" value="1"/>
</dbReference>
<reference evidence="6" key="1">
    <citation type="journal article" date="2021" name="PeerJ">
        <title>Extensive microbial diversity within the chicken gut microbiome revealed by metagenomics and culture.</title>
        <authorList>
            <person name="Gilroy R."/>
            <person name="Ravi A."/>
            <person name="Getino M."/>
            <person name="Pursley I."/>
            <person name="Horton D.L."/>
            <person name="Alikhan N.F."/>
            <person name="Baker D."/>
            <person name="Gharbi K."/>
            <person name="Hall N."/>
            <person name="Watson M."/>
            <person name="Adriaenssens E.M."/>
            <person name="Foster-Nyarko E."/>
            <person name="Jarju S."/>
            <person name="Secka A."/>
            <person name="Antonio M."/>
            <person name="Oren A."/>
            <person name="Chaudhuri R.R."/>
            <person name="La Ragione R."/>
            <person name="Hildebrand F."/>
            <person name="Pallen M.J."/>
        </authorList>
    </citation>
    <scope>NUCLEOTIDE SEQUENCE</scope>
    <source>
        <strain evidence="6">CHK196-3914</strain>
    </source>
</reference>
<accession>A0A9D2K1E4</accession>
<dbReference type="Proteomes" id="UP000824116">
    <property type="component" value="Unassembled WGS sequence"/>
</dbReference>
<evidence type="ECO:0000256" key="4">
    <source>
        <dbReference type="ARBA" id="ARBA00023136"/>
    </source>
</evidence>
<keyword evidence="4 5" id="KW-0472">Membrane</keyword>
<dbReference type="Pfam" id="PF06541">
    <property type="entry name" value="ABC_trans_CmpB"/>
    <property type="match status" value="1"/>
</dbReference>
<sequence length="125" mass="14489">MRKKFIACGVLGWCMEIVFTGLGSLRKNEHRLTARTSIWMFPIYGMACFLTPLCRLLQKRNFLVRGFSYTCCIFAGEFLSGSFLKRHGACPWDYSRAKYNIRGVIRLDYAPLWFGAGLLFEKIIR</sequence>
<dbReference type="InterPro" id="IPR010540">
    <property type="entry name" value="CmpB_TMEM229"/>
</dbReference>
<reference evidence="6" key="2">
    <citation type="submission" date="2021-04" db="EMBL/GenBank/DDBJ databases">
        <authorList>
            <person name="Gilroy R."/>
        </authorList>
    </citation>
    <scope>NUCLEOTIDE SEQUENCE</scope>
    <source>
        <strain evidence="6">CHK196-3914</strain>
    </source>
</reference>
<comment type="subcellular location">
    <subcellularLocation>
        <location evidence="1">Membrane</location>
        <topology evidence="1">Multi-pass membrane protein</topology>
    </subcellularLocation>
</comment>
<keyword evidence="3 5" id="KW-1133">Transmembrane helix</keyword>
<feature type="transmembrane region" description="Helical" evidence="5">
    <location>
        <begin position="5"/>
        <end position="25"/>
    </location>
</feature>